<protein>
    <recommendedName>
        <fullName evidence="1">SGNH hydrolase-type esterase domain-containing protein</fullName>
    </recommendedName>
</protein>
<proteinExistence type="predicted"/>
<dbReference type="SUPFAM" id="SSF52266">
    <property type="entry name" value="SGNH hydrolase"/>
    <property type="match status" value="1"/>
</dbReference>
<feature type="domain" description="SGNH hydrolase-type esterase" evidence="1">
    <location>
        <begin position="81"/>
        <end position="257"/>
    </location>
</feature>
<dbReference type="InterPro" id="IPR051532">
    <property type="entry name" value="Ester_Hydrolysis_Enzymes"/>
</dbReference>
<dbReference type="InterPro" id="IPR013830">
    <property type="entry name" value="SGNH_hydro"/>
</dbReference>
<dbReference type="Pfam" id="PF13472">
    <property type="entry name" value="Lipase_GDSL_2"/>
    <property type="match status" value="1"/>
</dbReference>
<dbReference type="Proteomes" id="UP000050949">
    <property type="component" value="Unassembled WGS sequence"/>
</dbReference>
<dbReference type="eggNOG" id="COG2755">
    <property type="taxonomic scope" value="Bacteria"/>
</dbReference>
<dbReference type="InterPro" id="IPR036514">
    <property type="entry name" value="SGNH_hydro_sf"/>
</dbReference>
<dbReference type="OrthoDB" id="26855at2"/>
<dbReference type="EMBL" id="AZFW01000010">
    <property type="protein sequence ID" value="KRM29805.1"/>
    <property type="molecule type" value="Genomic_DNA"/>
</dbReference>
<comment type="caution">
    <text evidence="2">The sequence shown here is derived from an EMBL/GenBank/DDBJ whole genome shotgun (WGS) entry which is preliminary data.</text>
</comment>
<reference evidence="2 3" key="1">
    <citation type="journal article" date="2015" name="Genome Announc.">
        <title>Expanding the biotechnology potential of lactobacilli through comparative genomics of 213 strains and associated genera.</title>
        <authorList>
            <person name="Sun Z."/>
            <person name="Harris H.M."/>
            <person name="McCann A."/>
            <person name="Guo C."/>
            <person name="Argimon S."/>
            <person name="Zhang W."/>
            <person name="Yang X."/>
            <person name="Jeffery I.B."/>
            <person name="Cooney J.C."/>
            <person name="Kagawa T.F."/>
            <person name="Liu W."/>
            <person name="Song Y."/>
            <person name="Salvetti E."/>
            <person name="Wrobel A."/>
            <person name="Rasinkangas P."/>
            <person name="Parkhill J."/>
            <person name="Rea M.C."/>
            <person name="O'Sullivan O."/>
            <person name="Ritari J."/>
            <person name="Douillard F.P."/>
            <person name="Paul Ross R."/>
            <person name="Yang R."/>
            <person name="Briner A.E."/>
            <person name="Felis G.E."/>
            <person name="de Vos W.M."/>
            <person name="Barrangou R."/>
            <person name="Klaenhammer T.R."/>
            <person name="Caufield P.W."/>
            <person name="Cui Y."/>
            <person name="Zhang H."/>
            <person name="O'Toole P.W."/>
        </authorList>
    </citation>
    <scope>NUCLEOTIDE SEQUENCE [LARGE SCALE GENOMIC DNA]</scope>
    <source>
        <strain evidence="2 3">DSM 16991</strain>
    </source>
</reference>
<organism evidence="2 3">
    <name type="scientific">Schleiferilactobacillus harbinensis DSM 16991</name>
    <dbReference type="NCBI Taxonomy" id="1122147"/>
    <lineage>
        <taxon>Bacteria</taxon>
        <taxon>Bacillati</taxon>
        <taxon>Bacillota</taxon>
        <taxon>Bacilli</taxon>
        <taxon>Lactobacillales</taxon>
        <taxon>Lactobacillaceae</taxon>
        <taxon>Schleiferilactobacillus</taxon>
    </lineage>
</organism>
<evidence type="ECO:0000313" key="2">
    <source>
        <dbReference type="EMBL" id="KRM29805.1"/>
    </source>
</evidence>
<dbReference type="AlphaFoldDB" id="A0A0R1XJD0"/>
<dbReference type="PANTHER" id="PTHR30383">
    <property type="entry name" value="THIOESTERASE 1/PROTEASE 1/LYSOPHOSPHOLIPASE L1"/>
    <property type="match status" value="1"/>
</dbReference>
<name>A0A0R1XJD0_9LACO</name>
<evidence type="ECO:0000313" key="3">
    <source>
        <dbReference type="Proteomes" id="UP000050949"/>
    </source>
</evidence>
<dbReference type="RefSeq" id="WP_027829185.1">
    <property type="nucleotide sequence ID" value="NZ_AUEH01000044.1"/>
</dbReference>
<sequence length="272" mass="29343">MKRPEYHHTHWFVGVAAVLFVLAGVIAVCSAVRTHTDEWGLTAPSAASASASKKAAPAATTDKPALAWTDFSTRRPLVYTALGDSLAVGYFATAKDKGYVPELARTITAQQQVPVKVHNFSENGGSINTVAFPQLAAIYATKPDLVTIEFGTNESVYDDPPHSATPARFQKNLTRLIKDLQVHTDAQIVLLTTWNQPRSATYDARVQTVAKHYGLRVANLEPIWADAQQNGALSTKGAASFLGYGDGFHPSDAGHALIAKTVYQQVKPLFTP</sequence>
<dbReference type="CDD" id="cd00229">
    <property type="entry name" value="SGNH_hydrolase"/>
    <property type="match status" value="1"/>
</dbReference>
<dbReference type="Gene3D" id="3.40.50.1110">
    <property type="entry name" value="SGNH hydrolase"/>
    <property type="match status" value="1"/>
</dbReference>
<gene>
    <name evidence="2" type="ORF">FC91_GL000299</name>
</gene>
<dbReference type="PATRIC" id="fig|1122147.4.peg.312"/>
<evidence type="ECO:0000259" key="1">
    <source>
        <dbReference type="Pfam" id="PF13472"/>
    </source>
</evidence>
<accession>A0A0R1XJD0</accession>